<accession>A0A6M9PIA0</accession>
<keyword evidence="1" id="KW-0472">Membrane</keyword>
<keyword evidence="1" id="KW-0812">Transmembrane</keyword>
<dbReference type="AlphaFoldDB" id="A0A6M9PIA0"/>
<organism evidence="2 3">
    <name type="scientific">Polynucleobacter arcticus</name>
    <dbReference type="NCBI Taxonomy" id="1743165"/>
    <lineage>
        <taxon>Bacteria</taxon>
        <taxon>Pseudomonadati</taxon>
        <taxon>Pseudomonadota</taxon>
        <taxon>Betaproteobacteria</taxon>
        <taxon>Burkholderiales</taxon>
        <taxon>Burkholderiaceae</taxon>
        <taxon>Polynucleobacter</taxon>
    </lineage>
</organism>
<feature type="transmembrane region" description="Helical" evidence="1">
    <location>
        <begin position="83"/>
        <end position="104"/>
    </location>
</feature>
<protein>
    <submittedName>
        <fullName evidence="2">Uncharacterized protein</fullName>
    </submittedName>
</protein>
<dbReference type="EMBL" id="CP028940">
    <property type="protein sequence ID" value="QKM60149.1"/>
    <property type="molecule type" value="Genomic_DNA"/>
</dbReference>
<proteinExistence type="predicted"/>
<evidence type="ECO:0000313" key="2">
    <source>
        <dbReference type="EMBL" id="QKM60149.1"/>
    </source>
</evidence>
<keyword evidence="1" id="KW-1133">Transmembrane helix</keyword>
<gene>
    <name evidence="2" type="ORF">DN92_03330</name>
</gene>
<evidence type="ECO:0000313" key="3">
    <source>
        <dbReference type="Proteomes" id="UP000501090"/>
    </source>
</evidence>
<evidence type="ECO:0000256" key="1">
    <source>
        <dbReference type="SAM" id="Phobius"/>
    </source>
</evidence>
<name>A0A6M9PIA0_9BURK</name>
<keyword evidence="3" id="KW-1185">Reference proteome</keyword>
<reference evidence="2 3" key="1">
    <citation type="submission" date="2018-04" db="EMBL/GenBank/DDBJ databases">
        <title>Polynucleobacter sp. UK-Long2-W17 genome.</title>
        <authorList>
            <person name="Hahn M.W."/>
        </authorList>
    </citation>
    <scope>NUCLEOTIDE SEQUENCE [LARGE SCALE GENOMIC DNA]</scope>
    <source>
        <strain evidence="2 3">UK-Long2-W17</strain>
    </source>
</reference>
<dbReference type="Proteomes" id="UP000501090">
    <property type="component" value="Chromosome"/>
</dbReference>
<sequence>MPLRVVPEDVGAKVHTRVPWQYPLIVPDIELPPIVFFAKAAFKFNVRGAVEVDEELPPQAANISVVMRGKPSFKLDFFSIREIVVFSIIFFIKPILFWFSCLFLSSNLIYKNKYFYN</sequence>
<dbReference type="KEGG" id="pard:DN92_03330"/>